<dbReference type="EMBL" id="NBTY01000143">
    <property type="protein sequence ID" value="OTP70293.1"/>
    <property type="molecule type" value="Genomic_DNA"/>
</dbReference>
<organism evidence="1 2">
    <name type="scientific">Caballeronia sordidicola</name>
    <name type="common">Burkholderia sordidicola</name>
    <dbReference type="NCBI Taxonomy" id="196367"/>
    <lineage>
        <taxon>Bacteria</taxon>
        <taxon>Pseudomonadati</taxon>
        <taxon>Pseudomonadota</taxon>
        <taxon>Betaproteobacteria</taxon>
        <taxon>Burkholderiales</taxon>
        <taxon>Burkholderiaceae</taxon>
        <taxon>Caballeronia</taxon>
    </lineage>
</organism>
<protein>
    <submittedName>
        <fullName evidence="1">Uncharacterized protein</fullName>
    </submittedName>
</protein>
<evidence type="ECO:0000313" key="1">
    <source>
        <dbReference type="EMBL" id="OTP70293.1"/>
    </source>
</evidence>
<comment type="caution">
    <text evidence="1">The sequence shown here is derived from an EMBL/GenBank/DDBJ whole genome shotgun (WGS) entry which is preliminary data.</text>
</comment>
<proteinExistence type="predicted"/>
<evidence type="ECO:0000313" key="2">
    <source>
        <dbReference type="Proteomes" id="UP000194546"/>
    </source>
</evidence>
<name>A0A242MG62_CABSO</name>
<accession>A0A242MG62</accession>
<dbReference type="AlphaFoldDB" id="A0A242MG62"/>
<dbReference type="Proteomes" id="UP000194546">
    <property type="component" value="Unassembled WGS sequence"/>
</dbReference>
<sequence length="54" mass="6049">MPAYRSILVSFDLWTPVHSDAVFHLDEDLCALPVVKDLNVIRDSLGGLVANLRR</sequence>
<reference evidence="1 2" key="1">
    <citation type="submission" date="2017-03" db="EMBL/GenBank/DDBJ databases">
        <title>Genome analysis of strain PAMC 26510.</title>
        <authorList>
            <person name="Oh H.-M."/>
            <person name="Yang J.-A."/>
        </authorList>
    </citation>
    <scope>NUCLEOTIDE SEQUENCE [LARGE SCALE GENOMIC DNA]</scope>
    <source>
        <strain evidence="1 2">PAMC 26510</strain>
    </source>
</reference>
<gene>
    <name evidence="1" type="ORF">PAMC26510_25845</name>
</gene>